<evidence type="ECO:0000313" key="2">
    <source>
        <dbReference type="EMBL" id="GBG14572.1"/>
    </source>
</evidence>
<dbReference type="EMBL" id="BDOQ01000008">
    <property type="protein sequence ID" value="GBG14572.1"/>
    <property type="molecule type" value="Genomic_DNA"/>
</dbReference>
<name>A0A2R5F8K0_9PROT</name>
<keyword evidence="3" id="KW-1185">Reference proteome</keyword>
<keyword evidence="1" id="KW-0472">Membrane</keyword>
<sequence>MLIEVKGFTLSFAPLLFIAAVLLNCLATYVMSMAPTRYRRLDQSRRMAFALDAAATLTLIASVVNQGNLLLFAVMLAIATLVGTVLSVGILRGLMWLSQFELPHLN</sequence>
<reference evidence="2 3" key="1">
    <citation type="journal article" date="2018" name="Environ. Microbiol.">
        <title>Isolation and genomic characterization of Novimethylophilus kurashikiensis gen. nov. sp. nov., a new lanthanide-dependent methylotrophic species of Methylophilaceae.</title>
        <authorList>
            <person name="Lv H."/>
            <person name="Sahin N."/>
            <person name="Tani A."/>
        </authorList>
    </citation>
    <scope>NUCLEOTIDE SEQUENCE [LARGE SCALE GENOMIC DNA]</scope>
    <source>
        <strain evidence="2 3">La2-4</strain>
    </source>
</reference>
<organism evidence="2 3">
    <name type="scientific">Novimethylophilus kurashikiensis</name>
    <dbReference type="NCBI Taxonomy" id="1825523"/>
    <lineage>
        <taxon>Bacteria</taxon>
        <taxon>Pseudomonadati</taxon>
        <taxon>Pseudomonadota</taxon>
        <taxon>Betaproteobacteria</taxon>
        <taxon>Nitrosomonadales</taxon>
        <taxon>Methylophilaceae</taxon>
        <taxon>Novimethylophilus</taxon>
    </lineage>
</organism>
<keyword evidence="1" id="KW-0812">Transmembrane</keyword>
<feature type="transmembrane region" description="Helical" evidence="1">
    <location>
        <begin position="70"/>
        <end position="91"/>
    </location>
</feature>
<accession>A0A2R5F8K0</accession>
<evidence type="ECO:0000313" key="3">
    <source>
        <dbReference type="Proteomes" id="UP000245081"/>
    </source>
</evidence>
<dbReference type="AlphaFoldDB" id="A0A2R5F8K0"/>
<dbReference type="RefSeq" id="WP_109015760.1">
    <property type="nucleotide sequence ID" value="NZ_BDOQ01000008.1"/>
</dbReference>
<protein>
    <submittedName>
        <fullName evidence="2">RND transporter</fullName>
    </submittedName>
</protein>
<feature type="transmembrane region" description="Helical" evidence="1">
    <location>
        <begin position="46"/>
        <end position="64"/>
    </location>
</feature>
<proteinExistence type="predicted"/>
<keyword evidence="1" id="KW-1133">Transmembrane helix</keyword>
<evidence type="ECO:0000256" key="1">
    <source>
        <dbReference type="SAM" id="Phobius"/>
    </source>
</evidence>
<gene>
    <name evidence="2" type="ORF">NMK_2171</name>
</gene>
<dbReference type="Proteomes" id="UP000245081">
    <property type="component" value="Unassembled WGS sequence"/>
</dbReference>
<feature type="transmembrane region" description="Helical" evidence="1">
    <location>
        <begin position="12"/>
        <end position="34"/>
    </location>
</feature>
<comment type="caution">
    <text evidence="2">The sequence shown here is derived from an EMBL/GenBank/DDBJ whole genome shotgun (WGS) entry which is preliminary data.</text>
</comment>